<dbReference type="GeneTree" id="ENSGT00940000178948"/>
<keyword evidence="1" id="KW-0732">Signal</keyword>
<reference evidence="2" key="1">
    <citation type="submission" date="2013-11" db="EMBL/GenBank/DDBJ databases">
        <title>Molecular and functional characterisation of immune genes in salmonids.</title>
        <authorList>
            <person name="Wang T."/>
            <person name="Secombes C.J."/>
        </authorList>
    </citation>
    <scope>NUCLEOTIDE SEQUENCE</scope>
    <source>
        <tissue evidence="2">Head kidney</tissue>
    </source>
</reference>
<reference evidence="3" key="3">
    <citation type="submission" date="2025-05" db="UniProtKB">
        <authorList>
            <consortium name="Ensembl"/>
        </authorList>
    </citation>
    <scope>IDENTIFICATION</scope>
</reference>
<dbReference type="EMBL" id="HG794523">
    <property type="protein sequence ID" value="CDK69044.1"/>
    <property type="molecule type" value="mRNA"/>
</dbReference>
<protein>
    <submittedName>
        <fullName evidence="2">Interleukin-4/13b2</fullName>
    </submittedName>
</protein>
<reference evidence="3 4" key="2">
    <citation type="submission" date="2020-07" db="EMBL/GenBank/DDBJ databases">
        <title>A long reads based de novo assembly of the rainbow trout Arlee double haploid line genome.</title>
        <authorList>
            <person name="Gao G."/>
            <person name="Palti Y."/>
        </authorList>
    </citation>
    <scope>NUCLEOTIDE SEQUENCE [LARGE SCALE GENOMIC DNA]</scope>
</reference>
<dbReference type="OrthoDB" id="8754567at2759"/>
<accession>A0A0P0ZGA9</accession>
<gene>
    <name evidence="2" type="primary">13b2</name>
    <name evidence="2" type="synonym">il4</name>
</gene>
<feature type="chain" id="PRO_5044545148" evidence="1">
    <location>
        <begin position="23"/>
        <end position="153"/>
    </location>
</feature>
<organism evidence="2">
    <name type="scientific">Oncorhynchus mykiss</name>
    <name type="common">Rainbow trout</name>
    <name type="synonym">Salmo gairdneri</name>
    <dbReference type="NCBI Taxonomy" id="8022"/>
    <lineage>
        <taxon>Eukaryota</taxon>
        <taxon>Metazoa</taxon>
        <taxon>Chordata</taxon>
        <taxon>Craniata</taxon>
        <taxon>Vertebrata</taxon>
        <taxon>Euteleostomi</taxon>
        <taxon>Actinopterygii</taxon>
        <taxon>Neopterygii</taxon>
        <taxon>Teleostei</taxon>
        <taxon>Protacanthopterygii</taxon>
        <taxon>Salmoniformes</taxon>
        <taxon>Salmonidae</taxon>
        <taxon>Salmoninae</taxon>
        <taxon>Oncorhynchus</taxon>
    </lineage>
</organism>
<evidence type="ECO:0000313" key="2">
    <source>
        <dbReference type="EMBL" id="CDK69044.1"/>
    </source>
</evidence>
<dbReference type="AlphaFoldDB" id="A0A0P0ZGA9"/>
<evidence type="ECO:0000313" key="4">
    <source>
        <dbReference type="Proteomes" id="UP000694395"/>
    </source>
</evidence>
<name>A0A0P0ZGA9_ONCMY</name>
<keyword evidence="4" id="KW-1185">Reference proteome</keyword>
<evidence type="ECO:0000256" key="1">
    <source>
        <dbReference type="SAM" id="SignalP"/>
    </source>
</evidence>
<dbReference type="Proteomes" id="UP000694395">
    <property type="component" value="Chromosome 31"/>
</dbReference>
<sequence length="153" mass="17248" precursor="true">MKTVALLFSFAFVLVFTAPTKTSDETHLLRMIIDEVNKILKGGLEFQALLDSLVPAGFDQDRCRANGPKDFCIAETILSAISHTRHRIPFNNISKISRVLKQYNKFHPTNCNVKENGDEEQLHDLLTNLVNCAKVIYSRPPPCRSSQTTLELC</sequence>
<dbReference type="Ensembl" id="ENSOMYT00000101140.2">
    <property type="protein sequence ID" value="ENSOMYP00000092991.1"/>
    <property type="gene ID" value="ENSOMYG00000042618.2"/>
</dbReference>
<feature type="signal peptide" evidence="1">
    <location>
        <begin position="1"/>
        <end position="22"/>
    </location>
</feature>
<evidence type="ECO:0000313" key="3">
    <source>
        <dbReference type="Ensembl" id="ENSOMYP00000092991.1"/>
    </source>
</evidence>
<proteinExistence type="evidence at transcript level"/>